<accession>A0A9N9PWK9</accession>
<feature type="region of interest" description="Disordered" evidence="1">
    <location>
        <begin position="195"/>
        <end position="215"/>
    </location>
</feature>
<dbReference type="EMBL" id="CAJVRL010000082">
    <property type="protein sequence ID" value="CAG8958415.1"/>
    <property type="molecule type" value="Genomic_DNA"/>
</dbReference>
<protein>
    <submittedName>
        <fullName evidence="2">Uncharacterized protein</fullName>
    </submittedName>
</protein>
<organism evidence="2 3">
    <name type="scientific">Hymenoscyphus fraxineus</name>
    <dbReference type="NCBI Taxonomy" id="746836"/>
    <lineage>
        <taxon>Eukaryota</taxon>
        <taxon>Fungi</taxon>
        <taxon>Dikarya</taxon>
        <taxon>Ascomycota</taxon>
        <taxon>Pezizomycotina</taxon>
        <taxon>Leotiomycetes</taxon>
        <taxon>Helotiales</taxon>
        <taxon>Helotiaceae</taxon>
        <taxon>Hymenoscyphus</taxon>
    </lineage>
</organism>
<gene>
    <name evidence="2" type="ORF">HYFRA_00011092</name>
</gene>
<feature type="compositionally biased region" description="Acidic residues" evidence="1">
    <location>
        <begin position="204"/>
        <end position="215"/>
    </location>
</feature>
<reference evidence="2" key="1">
    <citation type="submission" date="2021-07" db="EMBL/GenBank/DDBJ databases">
        <authorList>
            <person name="Durling M."/>
        </authorList>
    </citation>
    <scope>NUCLEOTIDE SEQUENCE</scope>
</reference>
<dbReference type="OrthoDB" id="420564at2759"/>
<comment type="caution">
    <text evidence="2">The sequence shown here is derived from an EMBL/GenBank/DDBJ whole genome shotgun (WGS) entry which is preliminary data.</text>
</comment>
<name>A0A9N9PWK9_9HELO</name>
<keyword evidence="3" id="KW-1185">Reference proteome</keyword>
<proteinExistence type="predicted"/>
<dbReference type="AlphaFoldDB" id="A0A9N9PWK9"/>
<sequence length="226" mass="25983">MSSEASQLETIKFGDETHTIDVSKIPYLSSFVRFERSAHPDSEELTHSPIRHLDVVLKGITSGYRQCFRDLPSSLDCFQSVCQTYELFCIDILQGQNIRELISDLKAGKYDYDYDYKGDKSKARDAAFRLLYLILLGEFTDENKDAAQVYNAVLFVVSHSGTFKWRTRTIVRAAYEERFDVSEKQKRGLDKWVKKDDSGVPLNLEDESDATTEEDEDIYYGSDFSI</sequence>
<evidence type="ECO:0000313" key="2">
    <source>
        <dbReference type="EMBL" id="CAG8958415.1"/>
    </source>
</evidence>
<evidence type="ECO:0000313" key="3">
    <source>
        <dbReference type="Proteomes" id="UP000696280"/>
    </source>
</evidence>
<evidence type="ECO:0000256" key="1">
    <source>
        <dbReference type="SAM" id="MobiDB-lite"/>
    </source>
</evidence>
<dbReference type="Proteomes" id="UP000696280">
    <property type="component" value="Unassembled WGS sequence"/>
</dbReference>